<dbReference type="SUPFAM" id="SSF49265">
    <property type="entry name" value="Fibronectin type III"/>
    <property type="match status" value="2"/>
</dbReference>
<dbReference type="EMBL" id="JAFIDN010000020">
    <property type="protein sequence ID" value="MBP3193982.1"/>
    <property type="molecule type" value="Genomic_DNA"/>
</dbReference>
<dbReference type="Gene3D" id="2.60.40.10">
    <property type="entry name" value="Immunoglobulins"/>
    <property type="match status" value="4"/>
</dbReference>
<gene>
    <name evidence="3" type="ORF">NATSA_14990</name>
</gene>
<dbReference type="SMART" id="SM00060">
    <property type="entry name" value="FN3"/>
    <property type="match status" value="5"/>
</dbReference>
<evidence type="ECO:0000256" key="1">
    <source>
        <dbReference type="ARBA" id="ARBA00022737"/>
    </source>
</evidence>
<dbReference type="InterPro" id="IPR036116">
    <property type="entry name" value="FN3_sf"/>
</dbReference>
<comment type="caution">
    <text evidence="3">The sequence shown here is derived from an EMBL/GenBank/DDBJ whole genome shotgun (WGS) entry which is preliminary data.</text>
</comment>
<dbReference type="Proteomes" id="UP000673975">
    <property type="component" value="Unassembled WGS sequence"/>
</dbReference>
<organism evidence="3 4">
    <name type="scientific">Natronogracilivirga saccharolytica</name>
    <dbReference type="NCBI Taxonomy" id="2812953"/>
    <lineage>
        <taxon>Bacteria</taxon>
        <taxon>Pseudomonadati</taxon>
        <taxon>Balneolota</taxon>
        <taxon>Balneolia</taxon>
        <taxon>Balneolales</taxon>
        <taxon>Cyclonatronaceae</taxon>
        <taxon>Natronogracilivirga</taxon>
    </lineage>
</organism>
<feature type="domain" description="Fibronectin type-III" evidence="2">
    <location>
        <begin position="282"/>
        <end position="383"/>
    </location>
</feature>
<feature type="domain" description="Fibronectin type-III" evidence="2">
    <location>
        <begin position="487"/>
        <end position="584"/>
    </location>
</feature>
<dbReference type="PROSITE" id="PS50853">
    <property type="entry name" value="FN3"/>
    <property type="match status" value="2"/>
</dbReference>
<dbReference type="InterPro" id="IPR003961">
    <property type="entry name" value="FN3_dom"/>
</dbReference>
<keyword evidence="1" id="KW-0677">Repeat</keyword>
<dbReference type="AlphaFoldDB" id="A0A8J7UWT6"/>
<sequence length="673" mass="75232">MQKIRSSTGCIGMVLTAFLLLIPVSVLQAQDIMPVLTPDNEVYIYHNQQTTLGHGYNVYRIVDNEEELLTDDPVYPASNGSELQYFVGDLYQQLAEDLGTESPQETFFTLRGNQSLGRMLSSLYPEYATALGYLFVDENPVTGRRVTYRFEWVNTRGNPTGVSLEETVAVGAEPLEPPPPHSVEAERKGAHVTVSWNYPETEAAASNVMRFNVFLRPGNRDHFQLRSDRAIVRQSGMTAFSYRFRLHQDVTEADFMIQAVDMTGKNTAANDPVRIQLADALQPAPVNEVYLSTKERTIVRLTWPVGREPFLDGYHVDRLDTETDERVRLTEELIPVADPVFKDDTAVEGKTYYYFIIAVSETGVESEDGNPVIAYIESRIPPPSPTALRAAAHPEEKVVDLVWESPEHDELFNTYVILRREYTETGERAFSQVNRGRVLSRSLTDSGIAEVGFTEGVRYEYGVAAANVHGLRSDTVFTVVQMPLITPPEPPSTFQASIDRGVRVNLTWGASSSPSVTSYNVYKNNGERDTLIANIPKNRRFLVDSDVRPGREYLFFATAVDSAGNESPPSRKVDLAMRDFSPPPSVRNVQAVQLNEAVYVRWEPSPDDDVLGYVIKRSDLSNGRYEALVDEPVREVNWVDTNGAAGHWYQVLAVDASGNVSRPSSPRQAVTRN</sequence>
<dbReference type="CDD" id="cd00063">
    <property type="entry name" value="FN3"/>
    <property type="match status" value="2"/>
</dbReference>
<reference evidence="3" key="1">
    <citation type="submission" date="2021-02" db="EMBL/GenBank/DDBJ databases">
        <title>Natronogracilivirga saccharolytica gen. nov. sp. nov. a new anaerobic, haloalkiliphilic carbohydrate-fermenting bacterium from soda lake and proposing of Cyclonatronumiaceae fam. nov. in the phylum Balneolaeota.</title>
        <authorList>
            <person name="Zhilina T.N."/>
            <person name="Sorokin D.Y."/>
            <person name="Zavarzina D.G."/>
            <person name="Toshchakov S.V."/>
            <person name="Kublanov I.V."/>
        </authorList>
    </citation>
    <scope>NUCLEOTIDE SEQUENCE</scope>
    <source>
        <strain evidence="3">Z-1702</strain>
    </source>
</reference>
<dbReference type="InterPro" id="IPR050964">
    <property type="entry name" value="Striated_Muscle_Regulatory"/>
</dbReference>
<evidence type="ECO:0000313" key="4">
    <source>
        <dbReference type="Proteomes" id="UP000673975"/>
    </source>
</evidence>
<evidence type="ECO:0000313" key="3">
    <source>
        <dbReference type="EMBL" id="MBP3193982.1"/>
    </source>
</evidence>
<dbReference type="InterPro" id="IPR013783">
    <property type="entry name" value="Ig-like_fold"/>
</dbReference>
<keyword evidence="4" id="KW-1185">Reference proteome</keyword>
<dbReference type="PANTHER" id="PTHR13817">
    <property type="entry name" value="TITIN"/>
    <property type="match status" value="1"/>
</dbReference>
<protein>
    <recommendedName>
        <fullName evidence="2">Fibronectin type-III domain-containing protein</fullName>
    </recommendedName>
</protein>
<dbReference type="PANTHER" id="PTHR13817:SF73">
    <property type="entry name" value="FIBRONECTIN TYPE-III DOMAIN-CONTAINING PROTEIN"/>
    <property type="match status" value="1"/>
</dbReference>
<name>A0A8J7UWT6_9BACT</name>
<evidence type="ECO:0000259" key="2">
    <source>
        <dbReference type="PROSITE" id="PS50853"/>
    </source>
</evidence>
<proteinExistence type="predicted"/>
<accession>A0A8J7UWT6</accession>